<feature type="domain" description="CCHC-type" evidence="5">
    <location>
        <begin position="349"/>
        <end position="365"/>
    </location>
</feature>
<keyword evidence="2" id="KW-0863">Zinc-finger</keyword>
<dbReference type="PROSITE" id="PS50994">
    <property type="entry name" value="INTEGRASE"/>
    <property type="match status" value="1"/>
</dbReference>
<name>A0ABQ5ASD8_9ASTR</name>
<feature type="compositionally biased region" description="Polar residues" evidence="4">
    <location>
        <begin position="1813"/>
        <end position="1824"/>
    </location>
</feature>
<dbReference type="Gene3D" id="4.10.60.10">
    <property type="entry name" value="Zinc finger, CCHC-type"/>
    <property type="match status" value="1"/>
</dbReference>
<evidence type="ECO:0000313" key="8">
    <source>
        <dbReference type="Proteomes" id="UP001151760"/>
    </source>
</evidence>
<dbReference type="Pfam" id="PF14223">
    <property type="entry name" value="Retrotran_gag_2"/>
    <property type="match status" value="1"/>
</dbReference>
<dbReference type="SUPFAM" id="SSF53098">
    <property type="entry name" value="Ribonuclease H-like"/>
    <property type="match status" value="1"/>
</dbReference>
<proteinExistence type="predicted"/>
<keyword evidence="8" id="KW-1185">Reference proteome</keyword>
<evidence type="ECO:0000259" key="5">
    <source>
        <dbReference type="PROSITE" id="PS50158"/>
    </source>
</evidence>
<dbReference type="EMBL" id="BQNB010012567">
    <property type="protein sequence ID" value="GJT05186.1"/>
    <property type="molecule type" value="Genomic_DNA"/>
</dbReference>
<evidence type="ECO:0000256" key="1">
    <source>
        <dbReference type="ARBA" id="ARBA00022670"/>
    </source>
</evidence>
<feature type="compositionally biased region" description="Polar residues" evidence="4">
    <location>
        <begin position="1189"/>
        <end position="1203"/>
    </location>
</feature>
<evidence type="ECO:0000259" key="6">
    <source>
        <dbReference type="PROSITE" id="PS50994"/>
    </source>
</evidence>
<dbReference type="InterPro" id="IPR001878">
    <property type="entry name" value="Znf_CCHC"/>
</dbReference>
<dbReference type="Pfam" id="PF00098">
    <property type="entry name" value="zf-CCHC"/>
    <property type="match status" value="1"/>
</dbReference>
<sequence length="1878" mass="213324">MSRMQEDIQYAGSDTRPPMLDRTDFESWQQRIRLYCLGKDNGENIMKSIKEGPFQMGTVSDVITGGTEGAVQQGPVRARVLNDLSAEEKERYKADIRATNILLQGIPKDIYSLINHYTDAKDIWENVKMILEGSELTKDDRESQLYDEYEHFRQIKGEGIQGYYVRFTKLINDMRNIKMTMSRMQLNSKFVNNMLPEWSRFITEVKLNRGLKESNSDQLYAYLKQHEVHANENRIMMERFGQPNTDPLALVSDASTQQYPTQSSKSPNSTEPCPSDNFQMNSGTSSNARNQAMVQDGKVVVQDIRGRYNATNQGRPFQRNNARGNGVAGNVGAPNRGGMINPGQVKPIKCYNCNGLGHIARECPRPKRLQDSNYFKDKMLLMQAQENGAVLDEEQSLFLAGEQVTNVDDDVDDSTENDLALNVDHIFEADECDAFDSDVDEGPISQTMFMASLTSEDPIYDEAGPSYDSNNPLEVQDHDAFVDHMDEYHDVHEMQNDVQHNYVVDSDADYTSDSNIIPYDQYVEDNEEHVVQSHASSVRNDALMTILDEMHEQGVQSRLANKPDMLMNDSVTSELARYKELVGEYEKRAKFELTDRERKIDEQMRIIISDRNRKETSLKSELHSAQILLSSTVGHYKSKTEEAYKKHAQSAVYNGHMPVTTNHTPTVIHDSEDTRELAELKLGKRCLLKMQSLLCVGKYKLDFSRLLWKENLLATFAPQRNLTPEQIFWSIDDNRKKAETLARKPISTLTVYPPNTPVKLVPRILPTKSQVKINLYVLTQLFTEFDKTCKTRITPSGLTEGERGFEQMKRCYLTEVIPFFKTLKEHFVGVQTALFKEVKEMEKIFDQMNNEVDQNSVDKQCAEIEKKNLLIENENLIVNCLSTQLLYDVAKSRCLDLEADVSKVHDESKLISKLEREYLNLQLKYQHLQESFDNKKSQASQEAPDFRSFFKIKNLEHQIQEKDNVIGHLKDIVTNVKARSREPYSAVDVTALIEQNNCDRLELEKVKQHYKELFDSIKILRTHTSEKTSTMLNEIESLKAQLRSKAPCFTSDYVKPKVLAPGMYAIDVKPIPHPLKNNRSAHLNYIGHLKESVETVREIVEEARAVKPLDSSLNYACRYTKLSQELLECVIGTCPKNFNERDNKAPSTPVTRKKQVTFSDKPGTSSSNTQKHKVHQRVQLTNIPVLPSTGVNDSTEASGSKPRSNTKKNRILPAKKENKKEVEVRLRTNRSVWTKVNRVDSSISSKRVVINSNSESVNSASNGMCVVNVLNSVNATPTVRIVLHKEKQIWKPKGKLSDNSLNKTKQIWKPKSKLSDNSLSKTQRVWKATGKLFADIGYQWRPTGKKLTLGKLDCGSQWRPTGKKFALGEMCHLTKLSVKCCSKHMTGNRSKLMNFVEKFIGSVRFGNDHLGTIMGYGDYVMGDSVISRVYYVEGLGHNLFSVGQFCDSDLEVAFRKHTCFVRDLNGTDILKGSRGTNLYTISIDEMMKSSPICLLSKASKSKSWLWHRRLNHLNFGTINDLARKDLVRGLPRLKFEKDHLCSACQLGKSKKFSHRPKSENTNMEVLHTLHMDLCGPMRVESIKGKKYILVIVDDYSRFTWVKFLRSKDETPEFVTNFLKQIQVGLNKTVRFIRTDNGTEFVNQALSAYYEGVGISHQKSVPRTPQQNGVVERRNRTLVEAARTMMIFSKAPMFLWAEAVATALLYTNRSLFIIVITKPQGRAMVYNKRTRRLMETIHVTFDEMAQTMAPVRISSGPVPVIMTSGQLKSGLAPTDKELEMLFQPMFDEHLEQSPVDEQVPSATEVNAQVAPPGTSLSTTIAQDAPSTSASSSTSDRHLPIQHQEIPEDTPIIHDVPHPSITLFPGDLVRAQSSSGMIRQ</sequence>
<protein>
    <submittedName>
        <fullName evidence="7">Retrovirus-related pol polyprotein from transposon TNT 1-94</fullName>
    </submittedName>
</protein>
<feature type="region of interest" description="Disordered" evidence="4">
    <location>
        <begin position="1138"/>
        <end position="1221"/>
    </location>
</feature>
<keyword evidence="2" id="KW-0862">Zinc</keyword>
<reference evidence="7" key="1">
    <citation type="journal article" date="2022" name="Int. J. Mol. Sci.">
        <title>Draft Genome of Tanacetum Coccineum: Genomic Comparison of Closely Related Tanacetum-Family Plants.</title>
        <authorList>
            <person name="Yamashiro T."/>
            <person name="Shiraishi A."/>
            <person name="Nakayama K."/>
            <person name="Satake H."/>
        </authorList>
    </citation>
    <scope>NUCLEOTIDE SEQUENCE</scope>
</reference>
<accession>A0ABQ5ASD8</accession>
<dbReference type="InterPro" id="IPR025724">
    <property type="entry name" value="GAG-pre-integrase_dom"/>
</dbReference>
<dbReference type="InterPro" id="IPR001584">
    <property type="entry name" value="Integrase_cat-core"/>
</dbReference>
<feature type="region of interest" description="Disordered" evidence="4">
    <location>
        <begin position="1792"/>
        <end position="1836"/>
    </location>
</feature>
<evidence type="ECO:0000313" key="7">
    <source>
        <dbReference type="EMBL" id="GJT05186.1"/>
    </source>
</evidence>
<dbReference type="Pfam" id="PF13976">
    <property type="entry name" value="gag_pre-integrs"/>
    <property type="match status" value="1"/>
</dbReference>
<dbReference type="PANTHER" id="PTHR42648">
    <property type="entry name" value="TRANSPOSASE, PUTATIVE-RELATED"/>
    <property type="match status" value="1"/>
</dbReference>
<dbReference type="Pfam" id="PF22936">
    <property type="entry name" value="Pol_BBD"/>
    <property type="match status" value="1"/>
</dbReference>
<keyword evidence="1" id="KW-0378">Hydrolase</keyword>
<keyword evidence="2" id="KW-0479">Metal-binding</keyword>
<comment type="caution">
    <text evidence="7">The sequence shown here is derived from an EMBL/GenBank/DDBJ whole genome shotgun (WGS) entry which is preliminary data.</text>
</comment>
<dbReference type="Proteomes" id="UP001151760">
    <property type="component" value="Unassembled WGS sequence"/>
</dbReference>
<feature type="domain" description="Integrase catalytic" evidence="6">
    <location>
        <begin position="1552"/>
        <end position="1728"/>
    </location>
</feature>
<dbReference type="InterPro" id="IPR036397">
    <property type="entry name" value="RNaseH_sf"/>
</dbReference>
<evidence type="ECO:0000256" key="3">
    <source>
        <dbReference type="SAM" id="Coils"/>
    </source>
</evidence>
<keyword evidence="3" id="KW-0175">Coiled coil</keyword>
<dbReference type="PROSITE" id="PS50158">
    <property type="entry name" value="ZF_CCHC"/>
    <property type="match status" value="1"/>
</dbReference>
<dbReference type="InterPro" id="IPR039537">
    <property type="entry name" value="Retrotran_Ty1/copia-like"/>
</dbReference>
<dbReference type="Pfam" id="PF00665">
    <property type="entry name" value="rve"/>
    <property type="match status" value="1"/>
</dbReference>
<gene>
    <name evidence="7" type="ORF">Tco_0839648</name>
</gene>
<organism evidence="7 8">
    <name type="scientific">Tanacetum coccineum</name>
    <dbReference type="NCBI Taxonomy" id="301880"/>
    <lineage>
        <taxon>Eukaryota</taxon>
        <taxon>Viridiplantae</taxon>
        <taxon>Streptophyta</taxon>
        <taxon>Embryophyta</taxon>
        <taxon>Tracheophyta</taxon>
        <taxon>Spermatophyta</taxon>
        <taxon>Magnoliopsida</taxon>
        <taxon>eudicotyledons</taxon>
        <taxon>Gunneridae</taxon>
        <taxon>Pentapetalae</taxon>
        <taxon>asterids</taxon>
        <taxon>campanulids</taxon>
        <taxon>Asterales</taxon>
        <taxon>Asteraceae</taxon>
        <taxon>Asteroideae</taxon>
        <taxon>Anthemideae</taxon>
        <taxon>Anthemidinae</taxon>
        <taxon>Tanacetum</taxon>
    </lineage>
</organism>
<dbReference type="InterPro" id="IPR054722">
    <property type="entry name" value="PolX-like_BBD"/>
</dbReference>
<reference evidence="7" key="2">
    <citation type="submission" date="2022-01" db="EMBL/GenBank/DDBJ databases">
        <authorList>
            <person name="Yamashiro T."/>
            <person name="Shiraishi A."/>
            <person name="Satake H."/>
            <person name="Nakayama K."/>
        </authorList>
    </citation>
    <scope>NUCLEOTIDE SEQUENCE</scope>
</reference>
<feature type="compositionally biased region" description="Polar residues" evidence="4">
    <location>
        <begin position="1145"/>
        <end position="1169"/>
    </location>
</feature>
<evidence type="ECO:0000256" key="4">
    <source>
        <dbReference type="SAM" id="MobiDB-lite"/>
    </source>
</evidence>
<feature type="region of interest" description="Disordered" evidence="4">
    <location>
        <begin position="255"/>
        <end position="286"/>
    </location>
</feature>
<dbReference type="SUPFAM" id="SSF57756">
    <property type="entry name" value="Retrovirus zinc finger-like domains"/>
    <property type="match status" value="1"/>
</dbReference>
<feature type="coiled-coil region" evidence="3">
    <location>
        <begin position="904"/>
        <end position="931"/>
    </location>
</feature>
<dbReference type="Gene3D" id="3.30.420.10">
    <property type="entry name" value="Ribonuclease H-like superfamily/Ribonuclease H"/>
    <property type="match status" value="1"/>
</dbReference>
<evidence type="ECO:0000256" key="2">
    <source>
        <dbReference type="PROSITE-ProRule" id="PRU00047"/>
    </source>
</evidence>
<keyword evidence="1" id="KW-0645">Protease</keyword>
<feature type="region of interest" description="Disordered" evidence="4">
    <location>
        <begin position="1"/>
        <end position="21"/>
    </location>
</feature>
<dbReference type="InterPro" id="IPR036875">
    <property type="entry name" value="Znf_CCHC_sf"/>
</dbReference>
<dbReference type="PANTHER" id="PTHR42648:SF18">
    <property type="entry name" value="RETROTRANSPOSON, UNCLASSIFIED-LIKE PROTEIN"/>
    <property type="match status" value="1"/>
</dbReference>
<dbReference type="SMART" id="SM00343">
    <property type="entry name" value="ZnF_C2HC"/>
    <property type="match status" value="1"/>
</dbReference>
<dbReference type="InterPro" id="IPR012337">
    <property type="entry name" value="RNaseH-like_sf"/>
</dbReference>